<name>A0A1I0DEX7_9RHOB</name>
<feature type="compositionally biased region" description="Basic and acidic residues" evidence="2">
    <location>
        <begin position="142"/>
        <end position="151"/>
    </location>
</feature>
<evidence type="ECO:0000313" key="4">
    <source>
        <dbReference type="EMBL" id="SET30127.1"/>
    </source>
</evidence>
<accession>A0A1I0DEX7</accession>
<dbReference type="InterPro" id="IPR000120">
    <property type="entry name" value="Amidase"/>
</dbReference>
<dbReference type="EMBL" id="FOHO01000004">
    <property type="protein sequence ID" value="SET30127.1"/>
    <property type="molecule type" value="Genomic_DNA"/>
</dbReference>
<evidence type="ECO:0000256" key="1">
    <source>
        <dbReference type="ARBA" id="ARBA00009199"/>
    </source>
</evidence>
<organism evidence="4 5">
    <name type="scientific">Paracoccus homiensis</name>
    <dbReference type="NCBI Taxonomy" id="364199"/>
    <lineage>
        <taxon>Bacteria</taxon>
        <taxon>Pseudomonadati</taxon>
        <taxon>Pseudomonadota</taxon>
        <taxon>Alphaproteobacteria</taxon>
        <taxon>Rhodobacterales</taxon>
        <taxon>Paracoccaceae</taxon>
        <taxon>Paracoccus</taxon>
    </lineage>
</organism>
<evidence type="ECO:0000313" key="5">
    <source>
        <dbReference type="Proteomes" id="UP000199180"/>
    </source>
</evidence>
<dbReference type="PANTHER" id="PTHR11895:SF7">
    <property type="entry name" value="GLUTAMYL-TRNA(GLN) AMIDOTRANSFERASE SUBUNIT A, MITOCHONDRIAL"/>
    <property type="match status" value="1"/>
</dbReference>
<dbReference type="STRING" id="364199.SAMN04489858_10497"/>
<protein>
    <submittedName>
        <fullName evidence="4">Aspartyl-tRNA(Asn)/glutamyl-tRNA(Gln) amidotransferase subunit A</fullName>
    </submittedName>
</protein>
<dbReference type="GO" id="GO:0016740">
    <property type="term" value="F:transferase activity"/>
    <property type="evidence" value="ECO:0007669"/>
    <property type="project" value="UniProtKB-KW"/>
</dbReference>
<feature type="region of interest" description="Disordered" evidence="2">
    <location>
        <begin position="139"/>
        <end position="161"/>
    </location>
</feature>
<evidence type="ECO:0000259" key="3">
    <source>
        <dbReference type="Pfam" id="PF01425"/>
    </source>
</evidence>
<feature type="domain" description="Amidase" evidence="3">
    <location>
        <begin position="34"/>
        <end position="436"/>
    </location>
</feature>
<dbReference type="PANTHER" id="PTHR11895">
    <property type="entry name" value="TRANSAMIDASE"/>
    <property type="match status" value="1"/>
</dbReference>
<comment type="similarity">
    <text evidence="1">Belongs to the amidase family.</text>
</comment>
<dbReference type="InterPro" id="IPR036928">
    <property type="entry name" value="AS_sf"/>
</dbReference>
<dbReference type="SUPFAM" id="SSF75304">
    <property type="entry name" value="Amidase signature (AS) enzymes"/>
    <property type="match status" value="1"/>
</dbReference>
<sequence>MSFRTSSMAPDPASLGAVALRDLIASGAITAEAATAACLNRIAQTEPQLRAWAYVDGQNAMAQARALDQRRKSGAAIGVLHGVPVGIKDVIDTAGMPTEYGSPIAKGRVPPQDALVVARLRTAGAVILGKTVTTECAFMHPSDSRNPHDPARSPGGSSAGSAVAVASGQVPLAVGTQTGGSVIRPASYCGIVGFKPSYGLIGRTGILPQSPFLDTVGAFGRDLQDAALLAEVMAGHDPQDSATAMQPVPRLAQAASEAPPLPPLLSVVALPGAQQVMLDALGELTDALGGRAHRVDLPAVFAEADQIRRRINLAELAKCYYALEHQGRDQMSDTLRDGLDEGKQVLARDYLAALDWRQVLNAGLDELLTRCDAILCPASPGPAPELSENSTGSPAMNGPWTLCGVPAITLPLLTDANGLPMGVQLIGRRGEDARLLRVAHWLMEQFHDSTAEVTT</sequence>
<dbReference type="Gene3D" id="3.90.1300.10">
    <property type="entry name" value="Amidase signature (AS) domain"/>
    <property type="match status" value="1"/>
</dbReference>
<reference evidence="4 5" key="1">
    <citation type="submission" date="2016-10" db="EMBL/GenBank/DDBJ databases">
        <authorList>
            <person name="de Groot N.N."/>
        </authorList>
    </citation>
    <scope>NUCLEOTIDE SEQUENCE [LARGE SCALE GENOMIC DNA]</scope>
    <source>
        <strain evidence="4 5">DSM 17862</strain>
    </source>
</reference>
<keyword evidence="4" id="KW-0808">Transferase</keyword>
<dbReference type="InterPro" id="IPR023631">
    <property type="entry name" value="Amidase_dom"/>
</dbReference>
<dbReference type="Proteomes" id="UP000199180">
    <property type="component" value="Unassembled WGS sequence"/>
</dbReference>
<proteinExistence type="inferred from homology"/>
<evidence type="ECO:0000256" key="2">
    <source>
        <dbReference type="SAM" id="MobiDB-lite"/>
    </source>
</evidence>
<dbReference type="AlphaFoldDB" id="A0A1I0DEX7"/>
<keyword evidence="5" id="KW-1185">Reference proteome</keyword>
<dbReference type="Pfam" id="PF01425">
    <property type="entry name" value="Amidase"/>
    <property type="match status" value="1"/>
</dbReference>
<gene>
    <name evidence="4" type="ORF">SAMN04489858_10497</name>
</gene>